<dbReference type="Gene3D" id="3.40.50.1010">
    <property type="entry name" value="5'-nuclease"/>
    <property type="match status" value="1"/>
</dbReference>
<dbReference type="InterPro" id="IPR006984">
    <property type="entry name" value="Fcf1/UTP23"/>
</dbReference>
<comment type="similarity">
    <text evidence="6">Belongs to the UTP23/FCF1 family. UTP23 subfamily.</text>
</comment>
<dbReference type="Proteomes" id="UP000192578">
    <property type="component" value="Unassembled WGS sequence"/>
</dbReference>
<dbReference type="CDD" id="cd09866">
    <property type="entry name" value="PIN_Fcf1-Utp23-H"/>
    <property type="match status" value="1"/>
</dbReference>
<sequence>MKGDRRKKARNVLKFYTSKLQFTRTPLQILVDGTFACQALAVKVNIKEQVPNYLGSECSIVTTGCCVHELEKLGPDLHGAVCILRQFNLVSCGHAEKPLAASECIQRITRGGNTEEYFVATKDREMQDRLRKRPRVPLLYLHNKALTLEKPSEKSLQAANTLEQQKLLPAGHQKAALDEMKKREFGEKPAADALRKRKRHGPKMPNSLSCKKAKRLTRPATKDVETPLTSKRRHKRVKMSDALKSVYQKLISQAGGPVES</sequence>
<keyword evidence="2" id="KW-0690">Ribosome biogenesis</keyword>
<feature type="compositionally biased region" description="Basic and acidic residues" evidence="8">
    <location>
        <begin position="183"/>
        <end position="194"/>
    </location>
</feature>
<evidence type="ECO:0000256" key="4">
    <source>
        <dbReference type="ARBA" id="ARBA00023242"/>
    </source>
</evidence>
<evidence type="ECO:0000256" key="2">
    <source>
        <dbReference type="ARBA" id="ARBA00022517"/>
    </source>
</evidence>
<accession>A0A1W0WLF3</accession>
<evidence type="ECO:0000313" key="10">
    <source>
        <dbReference type="Proteomes" id="UP000192578"/>
    </source>
</evidence>
<keyword evidence="4" id="KW-0539">Nucleus</keyword>
<name>A0A1W0WLF3_HYPEX</name>
<comment type="caution">
    <text evidence="9">The sequence shown here is derived from an EMBL/GenBank/DDBJ whole genome shotgun (WGS) entry which is preliminary data.</text>
</comment>
<evidence type="ECO:0000256" key="3">
    <source>
        <dbReference type="ARBA" id="ARBA00022552"/>
    </source>
</evidence>
<comment type="function">
    <text evidence="5">Involved in rRNA-processing and ribosome biogenesis.</text>
</comment>
<dbReference type="Pfam" id="PF04900">
    <property type="entry name" value="Fcf1"/>
    <property type="match status" value="1"/>
</dbReference>
<dbReference type="EMBL" id="MTYJ01000080">
    <property type="protein sequence ID" value="OQV15953.1"/>
    <property type="molecule type" value="Genomic_DNA"/>
</dbReference>
<proteinExistence type="inferred from homology"/>
<keyword evidence="3" id="KW-0698">rRNA processing</keyword>
<dbReference type="OrthoDB" id="25675at2759"/>
<evidence type="ECO:0000256" key="7">
    <source>
        <dbReference type="ARBA" id="ARBA00071400"/>
    </source>
</evidence>
<organism evidence="9 10">
    <name type="scientific">Hypsibius exemplaris</name>
    <name type="common">Freshwater tardigrade</name>
    <dbReference type="NCBI Taxonomy" id="2072580"/>
    <lineage>
        <taxon>Eukaryota</taxon>
        <taxon>Metazoa</taxon>
        <taxon>Ecdysozoa</taxon>
        <taxon>Tardigrada</taxon>
        <taxon>Eutardigrada</taxon>
        <taxon>Parachela</taxon>
        <taxon>Hypsibioidea</taxon>
        <taxon>Hypsibiidae</taxon>
        <taxon>Hypsibius</taxon>
    </lineage>
</organism>
<dbReference type="FunFam" id="3.40.50.1010:FF:000006">
    <property type="entry name" value="rRNA-processing protein UTP23 homolog"/>
    <property type="match status" value="1"/>
</dbReference>
<dbReference type="GO" id="GO:0032040">
    <property type="term" value="C:small-subunit processome"/>
    <property type="evidence" value="ECO:0007669"/>
    <property type="project" value="InterPro"/>
</dbReference>
<dbReference type="SUPFAM" id="SSF88723">
    <property type="entry name" value="PIN domain-like"/>
    <property type="match status" value="1"/>
</dbReference>
<keyword evidence="10" id="KW-1185">Reference proteome</keyword>
<evidence type="ECO:0000256" key="5">
    <source>
        <dbReference type="ARBA" id="ARBA00037300"/>
    </source>
</evidence>
<evidence type="ECO:0000313" key="9">
    <source>
        <dbReference type="EMBL" id="OQV15953.1"/>
    </source>
</evidence>
<protein>
    <recommendedName>
        <fullName evidence="7">rRNA-processing protein UTP23 homolog</fullName>
    </recommendedName>
</protein>
<evidence type="ECO:0000256" key="6">
    <source>
        <dbReference type="ARBA" id="ARBA00038503"/>
    </source>
</evidence>
<reference evidence="10" key="1">
    <citation type="submission" date="2017-01" db="EMBL/GenBank/DDBJ databases">
        <title>Comparative genomics of anhydrobiosis in the tardigrade Hypsibius dujardini.</title>
        <authorList>
            <person name="Yoshida Y."/>
            <person name="Koutsovoulos G."/>
            <person name="Laetsch D."/>
            <person name="Stevens L."/>
            <person name="Kumar S."/>
            <person name="Horikawa D."/>
            <person name="Ishino K."/>
            <person name="Komine S."/>
            <person name="Tomita M."/>
            <person name="Blaxter M."/>
            <person name="Arakawa K."/>
        </authorList>
    </citation>
    <scope>NUCLEOTIDE SEQUENCE [LARGE SCALE GENOMIC DNA]</scope>
    <source>
        <strain evidence="10">Z151</strain>
    </source>
</reference>
<dbReference type="PANTHER" id="PTHR12416">
    <property type="entry name" value="RRNA-PROCESSING PROTEIN UTP23 HOMOLOG"/>
    <property type="match status" value="1"/>
</dbReference>
<gene>
    <name evidence="9" type="ORF">BV898_09874</name>
</gene>
<dbReference type="AlphaFoldDB" id="A0A1W0WLF3"/>
<evidence type="ECO:0000256" key="8">
    <source>
        <dbReference type="SAM" id="MobiDB-lite"/>
    </source>
</evidence>
<evidence type="ECO:0000256" key="1">
    <source>
        <dbReference type="ARBA" id="ARBA00004604"/>
    </source>
</evidence>
<dbReference type="InterPro" id="IPR029060">
    <property type="entry name" value="PIN-like_dom_sf"/>
</dbReference>
<feature type="region of interest" description="Disordered" evidence="8">
    <location>
        <begin position="183"/>
        <end position="241"/>
    </location>
</feature>
<dbReference type="GO" id="GO:0006364">
    <property type="term" value="P:rRNA processing"/>
    <property type="evidence" value="ECO:0007669"/>
    <property type="project" value="UniProtKB-KW"/>
</dbReference>
<comment type="subcellular location">
    <subcellularLocation>
        <location evidence="1">Nucleus</location>
        <location evidence="1">Nucleolus</location>
    </subcellularLocation>
</comment>